<feature type="transmembrane region" description="Helical" evidence="9">
    <location>
        <begin position="90"/>
        <end position="111"/>
    </location>
</feature>
<evidence type="ECO:0000256" key="9">
    <source>
        <dbReference type="RuleBase" id="RU367153"/>
    </source>
</evidence>
<gene>
    <name evidence="10" type="primary">qoxD</name>
    <name evidence="10" type="ORF">MM817_01494</name>
</gene>
<dbReference type="EMBL" id="JALBUF010000003">
    <property type="protein sequence ID" value="MCI0183223.1"/>
    <property type="molecule type" value="Genomic_DNA"/>
</dbReference>
<reference evidence="10" key="1">
    <citation type="submission" date="2022-03" db="EMBL/GenBank/DDBJ databases">
        <title>Draft Genome Sequence of Firmicute Strain S0AB, a Heterotrophic Iron/Sulfur-Oxidizing Extreme Acidophile.</title>
        <authorList>
            <person name="Vergara E."/>
            <person name="Pakostova E."/>
            <person name="Johnson D.B."/>
            <person name="Holmes D.S."/>
        </authorList>
    </citation>
    <scope>NUCLEOTIDE SEQUENCE</scope>
    <source>
        <strain evidence="10">S0AB</strain>
    </source>
</reference>
<feature type="transmembrane region" description="Helical" evidence="9">
    <location>
        <begin position="59"/>
        <end position="78"/>
    </location>
</feature>
<evidence type="ECO:0000256" key="1">
    <source>
        <dbReference type="ARBA" id="ARBA00000725"/>
    </source>
</evidence>
<evidence type="ECO:0000256" key="3">
    <source>
        <dbReference type="ARBA" id="ARBA00008079"/>
    </source>
</evidence>
<sequence>MTTHSDVNAVNGTSITPGQPAHHDKFPWKHIIGYVLSLILTFAALGLVLSSALPVTVDIVTIVVLAIMQLLVQLLMFMHVTENHGSRTHVMTLLFAFFVAITIVAGSAWIMTFRSSVA</sequence>
<dbReference type="GO" id="GO:0015078">
    <property type="term" value="F:proton transmembrane transporter activity"/>
    <property type="evidence" value="ECO:0007669"/>
    <property type="project" value="TreeGrafter"/>
</dbReference>
<dbReference type="EC" id="1.10.3.-" evidence="9"/>
<name>A0A9X1VAM6_9BACL</name>
<proteinExistence type="inferred from homology"/>
<evidence type="ECO:0000256" key="4">
    <source>
        <dbReference type="ARBA" id="ARBA00022475"/>
    </source>
</evidence>
<dbReference type="GO" id="GO:0016682">
    <property type="term" value="F:oxidoreductase activity, acting on diphenols and related substances as donors, oxygen as acceptor"/>
    <property type="evidence" value="ECO:0007669"/>
    <property type="project" value="UniProtKB-UniRule"/>
</dbReference>
<comment type="subcellular location">
    <subcellularLocation>
        <location evidence="2 9">Cell membrane</location>
        <topology evidence="2 9">Multi-pass membrane protein</topology>
    </subcellularLocation>
</comment>
<comment type="catalytic activity">
    <reaction evidence="1 9">
        <text>2 a quinol + O2 = 2 a quinone + 2 H2O</text>
        <dbReference type="Rhea" id="RHEA:55376"/>
        <dbReference type="ChEBI" id="CHEBI:15377"/>
        <dbReference type="ChEBI" id="CHEBI:15379"/>
        <dbReference type="ChEBI" id="CHEBI:24646"/>
        <dbReference type="ChEBI" id="CHEBI:132124"/>
    </reaction>
</comment>
<keyword evidence="4 9" id="KW-1003">Cell membrane</keyword>
<dbReference type="PANTHER" id="PTHR36835">
    <property type="entry name" value="CYTOCHROME BO(3) UBIQUINOL OXIDASE SUBUNIT 4"/>
    <property type="match status" value="1"/>
</dbReference>
<keyword evidence="7 9" id="KW-0560">Oxidoreductase</keyword>
<dbReference type="GO" id="GO:0019646">
    <property type="term" value="P:aerobic electron transport chain"/>
    <property type="evidence" value="ECO:0007669"/>
    <property type="project" value="TreeGrafter"/>
</dbReference>
<dbReference type="GO" id="GO:0042773">
    <property type="term" value="P:ATP synthesis coupled electron transport"/>
    <property type="evidence" value="ECO:0007669"/>
    <property type="project" value="UniProtKB-UniRule"/>
</dbReference>
<keyword evidence="11" id="KW-1185">Reference proteome</keyword>
<dbReference type="Pfam" id="PF03626">
    <property type="entry name" value="COX4_pro"/>
    <property type="match status" value="1"/>
</dbReference>
<dbReference type="InterPro" id="IPR005171">
    <property type="entry name" value="Cyt_c_oxidase_su4_prok"/>
</dbReference>
<protein>
    <recommendedName>
        <fullName evidence="9">Quinol oxidase subunit 4</fullName>
        <ecNumber evidence="9">1.10.3.-</ecNumber>
    </recommendedName>
</protein>
<keyword evidence="6 9" id="KW-1133">Transmembrane helix</keyword>
<keyword evidence="8 9" id="KW-0472">Membrane</keyword>
<evidence type="ECO:0000256" key="2">
    <source>
        <dbReference type="ARBA" id="ARBA00004651"/>
    </source>
</evidence>
<dbReference type="GO" id="GO:0009486">
    <property type="term" value="F:cytochrome bo3 ubiquinol oxidase activity"/>
    <property type="evidence" value="ECO:0007669"/>
    <property type="project" value="TreeGrafter"/>
</dbReference>
<evidence type="ECO:0000313" key="10">
    <source>
        <dbReference type="EMBL" id="MCI0183223.1"/>
    </source>
</evidence>
<comment type="similarity">
    <text evidence="3 9">Belongs to the cytochrome c oxidase bacterial subunit 4 family.</text>
</comment>
<dbReference type="RefSeq" id="WP_241713195.1">
    <property type="nucleotide sequence ID" value="NZ_JALBUF010000003.1"/>
</dbReference>
<dbReference type="Proteomes" id="UP001139263">
    <property type="component" value="Unassembled WGS sequence"/>
</dbReference>
<keyword evidence="5 9" id="KW-0812">Transmembrane</keyword>
<dbReference type="NCBIfam" id="TIGR02901">
    <property type="entry name" value="QoxD"/>
    <property type="match status" value="1"/>
</dbReference>
<dbReference type="AlphaFoldDB" id="A0A9X1VAM6"/>
<dbReference type="PANTHER" id="PTHR36835:SF1">
    <property type="entry name" value="CYTOCHROME BO(3) UBIQUINOL OXIDASE SUBUNIT 4"/>
    <property type="match status" value="1"/>
</dbReference>
<dbReference type="GO" id="GO:0009319">
    <property type="term" value="C:cytochrome o ubiquinol oxidase complex"/>
    <property type="evidence" value="ECO:0007669"/>
    <property type="project" value="TreeGrafter"/>
</dbReference>
<dbReference type="GO" id="GO:0015990">
    <property type="term" value="P:electron transport coupled proton transport"/>
    <property type="evidence" value="ECO:0007669"/>
    <property type="project" value="TreeGrafter"/>
</dbReference>
<evidence type="ECO:0000313" key="11">
    <source>
        <dbReference type="Proteomes" id="UP001139263"/>
    </source>
</evidence>
<evidence type="ECO:0000256" key="7">
    <source>
        <dbReference type="ARBA" id="ARBA00023002"/>
    </source>
</evidence>
<dbReference type="InterPro" id="IPR050968">
    <property type="entry name" value="Cytochrome_c_oxidase_bac_sub4"/>
</dbReference>
<evidence type="ECO:0000256" key="5">
    <source>
        <dbReference type="ARBA" id="ARBA00022692"/>
    </source>
</evidence>
<dbReference type="InterPro" id="IPR014250">
    <property type="entry name" value="QoxD"/>
</dbReference>
<evidence type="ECO:0000256" key="6">
    <source>
        <dbReference type="ARBA" id="ARBA00022989"/>
    </source>
</evidence>
<comment type="function">
    <text evidence="9">Catalyzes quinol oxidation with the concomitant reduction of oxygen to water.</text>
</comment>
<evidence type="ECO:0000256" key="8">
    <source>
        <dbReference type="ARBA" id="ARBA00023136"/>
    </source>
</evidence>
<feature type="transmembrane region" description="Helical" evidence="9">
    <location>
        <begin position="31"/>
        <end position="53"/>
    </location>
</feature>
<comment type="caution">
    <text evidence="10">The sequence shown here is derived from an EMBL/GenBank/DDBJ whole genome shotgun (WGS) entry which is preliminary data.</text>
</comment>
<organism evidence="10 11">
    <name type="scientific">Sulfoacidibacillus ferrooxidans</name>
    <dbReference type="NCBI Taxonomy" id="2005001"/>
    <lineage>
        <taxon>Bacteria</taxon>
        <taxon>Bacillati</taxon>
        <taxon>Bacillota</taxon>
        <taxon>Bacilli</taxon>
        <taxon>Bacillales</taxon>
        <taxon>Alicyclobacillaceae</taxon>
        <taxon>Sulfoacidibacillus</taxon>
    </lineage>
</organism>
<accession>A0A9X1VAM6</accession>
<dbReference type="GO" id="GO:0005886">
    <property type="term" value="C:plasma membrane"/>
    <property type="evidence" value="ECO:0007669"/>
    <property type="project" value="UniProtKB-SubCell"/>
</dbReference>